<dbReference type="GO" id="GO:0051087">
    <property type="term" value="F:protein-folding chaperone binding"/>
    <property type="evidence" value="ECO:0007669"/>
    <property type="project" value="InterPro"/>
</dbReference>
<dbReference type="PANTHER" id="PTHR21083">
    <property type="entry name" value="TWISTER"/>
    <property type="match status" value="1"/>
</dbReference>
<proteinExistence type="inferred from homology"/>
<accession>A0A2S2PR71</accession>
<dbReference type="InterPro" id="IPR026697">
    <property type="entry name" value="DNAAF6"/>
</dbReference>
<name>A0A2S2PR71_SCHGA</name>
<dbReference type="AlphaFoldDB" id="A0A2S2PR71"/>
<comment type="similarity">
    <text evidence="1">Belongs to the PIH1 family.</text>
</comment>
<dbReference type="InterPro" id="IPR041442">
    <property type="entry name" value="PIH1D1/2/3_CS-like"/>
</dbReference>
<organism evidence="4">
    <name type="scientific">Schizaphis graminum</name>
    <name type="common">Green bug aphid</name>
    <dbReference type="NCBI Taxonomy" id="13262"/>
    <lineage>
        <taxon>Eukaryota</taxon>
        <taxon>Metazoa</taxon>
        <taxon>Ecdysozoa</taxon>
        <taxon>Arthropoda</taxon>
        <taxon>Hexapoda</taxon>
        <taxon>Insecta</taxon>
        <taxon>Pterygota</taxon>
        <taxon>Neoptera</taxon>
        <taxon>Paraneoptera</taxon>
        <taxon>Hemiptera</taxon>
        <taxon>Sternorrhyncha</taxon>
        <taxon>Aphidomorpha</taxon>
        <taxon>Aphidoidea</taxon>
        <taxon>Aphididae</taxon>
        <taxon>Aphidini</taxon>
        <taxon>Schizaphis</taxon>
    </lineage>
</organism>
<evidence type="ECO:0000313" key="4">
    <source>
        <dbReference type="EMBL" id="MBY31970.1"/>
    </source>
</evidence>
<dbReference type="PANTHER" id="PTHR21083:SF0">
    <property type="entry name" value="DYNEIN AXONEMAL ASSEMBLY FACTOR 6"/>
    <property type="match status" value="1"/>
</dbReference>
<feature type="compositionally biased region" description="Basic and acidic residues" evidence="2">
    <location>
        <begin position="1"/>
        <end position="10"/>
    </location>
</feature>
<dbReference type="EMBL" id="GGMR01019351">
    <property type="protein sequence ID" value="MBY31970.1"/>
    <property type="molecule type" value="Transcribed_RNA"/>
</dbReference>
<feature type="region of interest" description="Disordered" evidence="2">
    <location>
        <begin position="1"/>
        <end position="30"/>
    </location>
</feature>
<dbReference type="GO" id="GO:0045505">
    <property type="term" value="F:dynein intermediate chain binding"/>
    <property type="evidence" value="ECO:0007669"/>
    <property type="project" value="TreeGrafter"/>
</dbReference>
<feature type="domain" description="PIH1D1/2/3 CS-like" evidence="3">
    <location>
        <begin position="98"/>
        <end position="191"/>
    </location>
</feature>
<dbReference type="GO" id="GO:0070286">
    <property type="term" value="P:axonemal dynein complex assembly"/>
    <property type="evidence" value="ECO:0007669"/>
    <property type="project" value="InterPro"/>
</dbReference>
<evidence type="ECO:0000259" key="3">
    <source>
        <dbReference type="Pfam" id="PF18201"/>
    </source>
</evidence>
<sequence length="202" mass="23082">MDYIDLKKLSEMLNPPTANSSDSEDDLPKSSLVQLCKSKTGKDTKILTNESIKKNDEKNQKKIELLESEEDKAKNIWQEEEIVVAPEAIDVISDTRVRPEYDVKYQQYVGTEDAFLQMGPKTPLTSSCEAMVIEVKMPGDRMPGICTDITDEAVDIRSPKYRLHVPFPHNVYKQMSKALWNSSTNILTVTVFLKREYDDINF</sequence>
<dbReference type="Pfam" id="PF18201">
    <property type="entry name" value="PIH1_CS"/>
    <property type="match status" value="1"/>
</dbReference>
<evidence type="ECO:0000256" key="1">
    <source>
        <dbReference type="ARBA" id="ARBA00008511"/>
    </source>
</evidence>
<protein>
    <recommendedName>
        <fullName evidence="3">PIH1D1/2/3 CS-like domain-containing protein</fullName>
    </recommendedName>
</protein>
<gene>
    <name evidence="4" type="ORF">g.80995</name>
</gene>
<evidence type="ECO:0000256" key="2">
    <source>
        <dbReference type="SAM" id="MobiDB-lite"/>
    </source>
</evidence>
<reference evidence="4" key="1">
    <citation type="submission" date="2018-04" db="EMBL/GenBank/DDBJ databases">
        <title>Transcriptome of Schizaphis graminum biotype I.</title>
        <authorList>
            <person name="Scully E.D."/>
            <person name="Geib S.M."/>
            <person name="Palmer N.A."/>
            <person name="Koch K."/>
            <person name="Bradshaw J."/>
            <person name="Heng-Moss T."/>
            <person name="Sarath G."/>
        </authorList>
    </citation>
    <scope>NUCLEOTIDE SEQUENCE</scope>
</reference>
<dbReference type="GO" id="GO:0005737">
    <property type="term" value="C:cytoplasm"/>
    <property type="evidence" value="ECO:0007669"/>
    <property type="project" value="TreeGrafter"/>
</dbReference>